<evidence type="ECO:0000313" key="1">
    <source>
        <dbReference type="EMBL" id="SDW40490.1"/>
    </source>
</evidence>
<dbReference type="Proteomes" id="UP000199529">
    <property type="component" value="Unassembled WGS sequence"/>
</dbReference>
<evidence type="ECO:0000313" key="2">
    <source>
        <dbReference type="Proteomes" id="UP000199529"/>
    </source>
</evidence>
<protein>
    <submittedName>
        <fullName evidence="1">Uncharacterized protein</fullName>
    </submittedName>
</protein>
<accession>A0A1H2T9H9</accession>
<gene>
    <name evidence="1" type="ORF">SAMN05216215_100332</name>
</gene>
<dbReference type="STRING" id="418495.SAMN05216215_100332"/>
<dbReference type="EMBL" id="FNOK01000003">
    <property type="protein sequence ID" value="SDW40490.1"/>
    <property type="molecule type" value="Genomic_DNA"/>
</dbReference>
<organism evidence="1 2">
    <name type="scientific">Saccharopolyspora shandongensis</name>
    <dbReference type="NCBI Taxonomy" id="418495"/>
    <lineage>
        <taxon>Bacteria</taxon>
        <taxon>Bacillati</taxon>
        <taxon>Actinomycetota</taxon>
        <taxon>Actinomycetes</taxon>
        <taxon>Pseudonocardiales</taxon>
        <taxon>Pseudonocardiaceae</taxon>
        <taxon>Saccharopolyspora</taxon>
    </lineage>
</organism>
<sequence>MPQKRWEADPSSSLARRWGKSAHELSLTSEDDSCPDIWELDNGDIAVIGRDLTDSYRSRLPAGVTVDTDERLVIIPRATIVAAKLNIPDE</sequence>
<name>A0A1H2T9H9_9PSEU</name>
<keyword evidence="2" id="KW-1185">Reference proteome</keyword>
<dbReference type="OrthoDB" id="198436at2"/>
<reference evidence="2" key="1">
    <citation type="submission" date="2016-10" db="EMBL/GenBank/DDBJ databases">
        <authorList>
            <person name="Varghese N."/>
            <person name="Submissions S."/>
        </authorList>
    </citation>
    <scope>NUCLEOTIDE SEQUENCE [LARGE SCALE GENOMIC DNA]</scope>
    <source>
        <strain evidence="2">CGMCC 4.3530</strain>
    </source>
</reference>
<dbReference type="AlphaFoldDB" id="A0A1H2T9H9"/>
<proteinExistence type="predicted"/>